<dbReference type="Proteomes" id="UP000545386">
    <property type="component" value="Unassembled WGS sequence"/>
</dbReference>
<dbReference type="InterPro" id="IPR014085">
    <property type="entry name" value="Allophanate_hydrolase"/>
</dbReference>
<accession>A0A842HUR8</accession>
<dbReference type="Pfam" id="PF01425">
    <property type="entry name" value="Amidase"/>
    <property type="match status" value="1"/>
</dbReference>
<dbReference type="AlphaFoldDB" id="A0A842HUR8"/>
<dbReference type="InterPro" id="IPR053844">
    <property type="entry name" value="AH_C"/>
</dbReference>
<protein>
    <submittedName>
        <fullName evidence="3">Allophanate hydrolase</fullName>
        <ecNumber evidence="3">3.5.1.54</ecNumber>
    </submittedName>
</protein>
<dbReference type="InterPro" id="IPR023631">
    <property type="entry name" value="Amidase_dom"/>
</dbReference>
<feature type="domain" description="Allophanate hydrolase C-terminal" evidence="2">
    <location>
        <begin position="488"/>
        <end position="609"/>
    </location>
</feature>
<sequence length="613" mass="64948">MLLETSRSLITKGWTIDQWQSAYQQSGALPSDLLSELLNSLSDNDPAWISVASADQLAGQLDALARRLADVNGDMSALPLYGVPFAVKDNIDAGGWTTTAACPAFAYTARDDAHVVALLRSAGAVLVGKTNLDQFATGLVGTRSPWGAVPNTFDPAYISGGSSSGSASVVARGLVPFALGTDTAGSGRVPAAFNNIVGLKPTRGWVSNRGLVPACRTLDCITAFALTVEDASAVVSLFSGYDAADPFSRTRPTSAPAHFSCKPVLAVPANPRFDGDNRAQSHFETNLKQLENMGATLVEIDFTPFSELAQLLYAGPWVAERHVAIERLMTEQPEAVHPVVRGIIEQADRYSAADAFRAEYRRAALARQIQQVLATADALVVPSTPSIYTIAQVLQQPVALNSTLGTYTNFTNLADLCALALPGGLRSDGLPAGITLIAPAWHDASLVDFGVRWQAANTTSPGAPGVWQGEWPPAASPDYVSNRGHEVMVAVVGAHLRGMPLNHQLTSRGARFVEETHTTADYRLYALSGTTPPKPGLKHVPGSGAKIALELWAMTPQAFGEFTAEVPAPLGIGNVMLADGRRVKGFICEPSGFDDALDITAHGGWRSYVKHAK</sequence>
<dbReference type="InterPro" id="IPR000120">
    <property type="entry name" value="Amidase"/>
</dbReference>
<dbReference type="NCBIfam" id="TIGR02713">
    <property type="entry name" value="allophanate_hyd"/>
    <property type="match status" value="1"/>
</dbReference>
<dbReference type="InterPro" id="IPR036928">
    <property type="entry name" value="AS_sf"/>
</dbReference>
<evidence type="ECO:0000313" key="4">
    <source>
        <dbReference type="Proteomes" id="UP000545386"/>
    </source>
</evidence>
<gene>
    <name evidence="3" type="primary">atzF</name>
    <name evidence="3" type="ORF">GTU67_11580</name>
</gene>
<dbReference type="SUPFAM" id="SSF75304">
    <property type="entry name" value="Amidase signature (AS) enzymes"/>
    <property type="match status" value="1"/>
</dbReference>
<evidence type="ECO:0000313" key="3">
    <source>
        <dbReference type="EMBL" id="MBC2770545.1"/>
    </source>
</evidence>
<evidence type="ECO:0000259" key="1">
    <source>
        <dbReference type="Pfam" id="PF01425"/>
    </source>
</evidence>
<dbReference type="EMBL" id="JACJUU010000009">
    <property type="protein sequence ID" value="MBC2770545.1"/>
    <property type="molecule type" value="Genomic_DNA"/>
</dbReference>
<feature type="domain" description="Amidase" evidence="1">
    <location>
        <begin position="69"/>
        <end position="446"/>
    </location>
</feature>
<dbReference type="NCBIfam" id="NF006043">
    <property type="entry name" value="PRK08186.1"/>
    <property type="match status" value="1"/>
</dbReference>
<organism evidence="3 4">
    <name type="scientific">Pusillimonas minor</name>
    <dbReference type="NCBI Taxonomy" id="2697024"/>
    <lineage>
        <taxon>Bacteria</taxon>
        <taxon>Pseudomonadati</taxon>
        <taxon>Pseudomonadota</taxon>
        <taxon>Betaproteobacteria</taxon>
        <taxon>Burkholderiales</taxon>
        <taxon>Alcaligenaceae</taxon>
        <taxon>Pusillimonas</taxon>
    </lineage>
</organism>
<dbReference type="Gene3D" id="3.90.1300.10">
    <property type="entry name" value="Amidase signature (AS) domain"/>
    <property type="match status" value="1"/>
</dbReference>
<dbReference type="Gene3D" id="1.20.58.1700">
    <property type="match status" value="1"/>
</dbReference>
<proteinExistence type="predicted"/>
<dbReference type="EC" id="3.5.1.54" evidence="3"/>
<dbReference type="Pfam" id="PF21986">
    <property type="entry name" value="AH_C"/>
    <property type="match status" value="1"/>
</dbReference>
<dbReference type="PANTHER" id="PTHR11895">
    <property type="entry name" value="TRANSAMIDASE"/>
    <property type="match status" value="1"/>
</dbReference>
<keyword evidence="4" id="KW-1185">Reference proteome</keyword>
<reference evidence="3 4" key="1">
    <citation type="submission" date="2020-08" db="EMBL/GenBank/DDBJ databases">
        <title>Paraeoetvoesia sp. YC-7-48 draft genome sequence.</title>
        <authorList>
            <person name="Yao L."/>
        </authorList>
    </citation>
    <scope>NUCLEOTIDE SEQUENCE [LARGE SCALE GENOMIC DNA]</scope>
    <source>
        <strain evidence="4">YC-7-48</strain>
    </source>
</reference>
<comment type="caution">
    <text evidence="3">The sequence shown here is derived from an EMBL/GenBank/DDBJ whole genome shotgun (WGS) entry which is preliminary data.</text>
</comment>
<dbReference type="GO" id="GO:0004039">
    <property type="term" value="F:allophanate hydrolase activity"/>
    <property type="evidence" value="ECO:0007669"/>
    <property type="project" value="UniProtKB-EC"/>
</dbReference>
<evidence type="ECO:0000259" key="2">
    <source>
        <dbReference type="Pfam" id="PF21986"/>
    </source>
</evidence>
<keyword evidence="3" id="KW-0378">Hydrolase</keyword>
<dbReference type="RefSeq" id="WP_185780222.1">
    <property type="nucleotide sequence ID" value="NZ_JACJUU010000009.1"/>
</dbReference>
<name>A0A842HUR8_9BURK</name>
<dbReference type="Gene3D" id="3.10.490.10">
    <property type="entry name" value="Gamma-glutamyl cyclotransferase-like"/>
    <property type="match status" value="1"/>
</dbReference>
<dbReference type="PANTHER" id="PTHR11895:SF169">
    <property type="entry name" value="GLUTAMYL-TRNA(GLN) AMIDOTRANSFERASE"/>
    <property type="match status" value="1"/>
</dbReference>